<dbReference type="SMART" id="SM00516">
    <property type="entry name" value="SEC14"/>
    <property type="match status" value="1"/>
</dbReference>
<dbReference type="SUPFAM" id="SSF52087">
    <property type="entry name" value="CRAL/TRIO domain"/>
    <property type="match status" value="1"/>
</dbReference>
<feature type="domain" description="CRAL-TRIO" evidence="1">
    <location>
        <begin position="115"/>
        <end position="276"/>
    </location>
</feature>
<dbReference type="Pfam" id="PF00650">
    <property type="entry name" value="CRAL_TRIO"/>
    <property type="match status" value="1"/>
</dbReference>
<dbReference type="InterPro" id="IPR036273">
    <property type="entry name" value="CRAL/TRIO_N_dom_sf"/>
</dbReference>
<dbReference type="GO" id="GO:0016020">
    <property type="term" value="C:membrane"/>
    <property type="evidence" value="ECO:0007669"/>
    <property type="project" value="TreeGrafter"/>
</dbReference>
<organism evidence="2 3">
    <name type="scientific">Chrysodeixis includens</name>
    <name type="common">Soybean looper</name>
    <name type="synonym">Pseudoplusia includens</name>
    <dbReference type="NCBI Taxonomy" id="689277"/>
    <lineage>
        <taxon>Eukaryota</taxon>
        <taxon>Metazoa</taxon>
        <taxon>Ecdysozoa</taxon>
        <taxon>Arthropoda</taxon>
        <taxon>Hexapoda</taxon>
        <taxon>Insecta</taxon>
        <taxon>Pterygota</taxon>
        <taxon>Neoptera</taxon>
        <taxon>Endopterygota</taxon>
        <taxon>Lepidoptera</taxon>
        <taxon>Glossata</taxon>
        <taxon>Ditrysia</taxon>
        <taxon>Noctuoidea</taxon>
        <taxon>Noctuidae</taxon>
        <taxon>Plusiinae</taxon>
        <taxon>Chrysodeixis</taxon>
    </lineage>
</organism>
<dbReference type="InterPro" id="IPR036865">
    <property type="entry name" value="CRAL-TRIO_dom_sf"/>
</dbReference>
<gene>
    <name evidence="2" type="ORF">CINC_LOCUS4005</name>
</gene>
<dbReference type="PANTHER" id="PTHR10174:SF234">
    <property type="entry name" value="SD01558P"/>
    <property type="match status" value="1"/>
</dbReference>
<accession>A0A9P0FTD8</accession>
<dbReference type="GO" id="GO:1902936">
    <property type="term" value="F:phosphatidylinositol bisphosphate binding"/>
    <property type="evidence" value="ECO:0007669"/>
    <property type="project" value="TreeGrafter"/>
</dbReference>
<dbReference type="SMART" id="SM01100">
    <property type="entry name" value="CRAL_TRIO_N"/>
    <property type="match status" value="1"/>
</dbReference>
<dbReference type="PROSITE" id="PS50191">
    <property type="entry name" value="CRAL_TRIO"/>
    <property type="match status" value="1"/>
</dbReference>
<protein>
    <recommendedName>
        <fullName evidence="1">CRAL-TRIO domain-containing protein</fullName>
    </recommendedName>
</protein>
<name>A0A9P0FTD8_CHRIL</name>
<reference evidence="2" key="1">
    <citation type="submission" date="2021-12" db="EMBL/GenBank/DDBJ databases">
        <authorList>
            <person name="King R."/>
        </authorList>
    </citation>
    <scope>NUCLEOTIDE SEQUENCE</scope>
</reference>
<dbReference type="SUPFAM" id="SSF46938">
    <property type="entry name" value="CRAL/TRIO N-terminal domain"/>
    <property type="match status" value="1"/>
</dbReference>
<dbReference type="CDD" id="cd00170">
    <property type="entry name" value="SEC14"/>
    <property type="match status" value="1"/>
</dbReference>
<dbReference type="PRINTS" id="PR00180">
    <property type="entry name" value="CRETINALDHBP"/>
</dbReference>
<dbReference type="InterPro" id="IPR001251">
    <property type="entry name" value="CRAL-TRIO_dom"/>
</dbReference>
<dbReference type="EMBL" id="LR824019">
    <property type="protein sequence ID" value="CAH0588205.1"/>
    <property type="molecule type" value="Genomic_DNA"/>
</dbReference>
<dbReference type="AlphaFoldDB" id="A0A9P0FTD8"/>
<dbReference type="Gene3D" id="1.10.8.20">
    <property type="entry name" value="N-terminal domain of phosphatidylinositol transfer protein sec14p"/>
    <property type="match status" value="1"/>
</dbReference>
<proteinExistence type="predicted"/>
<dbReference type="OrthoDB" id="7837562at2759"/>
<sequence>MGLATYSVTNPQRQKMSSFIEIAFQAEISRFEDSEFEQYAKRHCNEDPDTRGKAIEELRRMIRDRGECHPRRMDDAYLLRFLRCRRFIPALAHKLMVRYEDFQRQNAYLYDCEAFDLTRVKHVYAGVLPESPDNGRIILMRFGRWDTNAVGVVDVVRCALLMDEIAVMQPKLQILGVTIIVDLEGLSLRHVAQLTPTVASQIVSLMGVSFPLPNHSLHIIRYNWILHSIFYVFKQFIPQAAWNRLHFHGNDMSSLHKHIDPQYLPPEYGGSCRYVISTEKWISKINEYKDDFVVKELRELGYTVRT</sequence>
<keyword evidence="3" id="KW-1185">Reference proteome</keyword>
<dbReference type="PANTHER" id="PTHR10174">
    <property type="entry name" value="ALPHA-TOCOPHEROL TRANSFER PROTEIN-RELATED"/>
    <property type="match status" value="1"/>
</dbReference>
<dbReference type="InterPro" id="IPR011074">
    <property type="entry name" value="CRAL/TRIO_N_dom"/>
</dbReference>
<evidence type="ECO:0000313" key="2">
    <source>
        <dbReference type="EMBL" id="CAH0588205.1"/>
    </source>
</evidence>
<dbReference type="Gene3D" id="1.20.5.1200">
    <property type="entry name" value="Alpha-tocopherol transfer"/>
    <property type="match status" value="1"/>
</dbReference>
<dbReference type="Gene3D" id="3.40.525.10">
    <property type="entry name" value="CRAL-TRIO lipid binding domain"/>
    <property type="match status" value="1"/>
</dbReference>
<evidence type="ECO:0000259" key="1">
    <source>
        <dbReference type="PROSITE" id="PS50191"/>
    </source>
</evidence>
<evidence type="ECO:0000313" key="3">
    <source>
        <dbReference type="Proteomes" id="UP001154114"/>
    </source>
</evidence>
<dbReference type="Proteomes" id="UP001154114">
    <property type="component" value="Chromosome 16"/>
</dbReference>